<dbReference type="InterPro" id="IPR001763">
    <property type="entry name" value="Rhodanese-like_dom"/>
</dbReference>
<dbReference type="eggNOG" id="arCOG02019">
    <property type="taxonomic scope" value="Archaea"/>
</dbReference>
<dbReference type="InterPro" id="IPR036873">
    <property type="entry name" value="Rhodanese-like_dom_sf"/>
</dbReference>
<feature type="domain" description="Rhodanese" evidence="2">
    <location>
        <begin position="54"/>
        <end position="149"/>
    </location>
</feature>
<organism evidence="3 4">
    <name type="scientific">Vulcanisaeta distributa (strain DSM 14429 / JCM 11212 / NBRC 100878 / IC-017)</name>
    <dbReference type="NCBI Taxonomy" id="572478"/>
    <lineage>
        <taxon>Archaea</taxon>
        <taxon>Thermoproteota</taxon>
        <taxon>Thermoprotei</taxon>
        <taxon>Thermoproteales</taxon>
        <taxon>Thermoproteaceae</taxon>
        <taxon>Vulcanisaeta</taxon>
    </lineage>
</organism>
<name>E1QSF4_VULDI</name>
<dbReference type="InterPro" id="IPR051126">
    <property type="entry name" value="Thiosulfate_sulfurtransferase"/>
</dbReference>
<protein>
    <submittedName>
        <fullName evidence="3">Rhodanese domain protein</fullName>
    </submittedName>
</protein>
<keyword evidence="4" id="KW-1185">Reference proteome</keyword>
<dbReference type="Proteomes" id="UP000006681">
    <property type="component" value="Chromosome"/>
</dbReference>
<dbReference type="SUPFAM" id="SSF52821">
    <property type="entry name" value="Rhodanese/Cell cycle control phosphatase"/>
    <property type="match status" value="2"/>
</dbReference>
<evidence type="ECO:0000259" key="2">
    <source>
        <dbReference type="PROSITE" id="PS50206"/>
    </source>
</evidence>
<dbReference type="KEGG" id="vdi:Vdis_1361"/>
<reference evidence="3 4" key="1">
    <citation type="journal article" date="2010" name="Stand. Genomic Sci.">
        <title>Complete genome sequence of Vulcanisaeta distributa type strain (IC-017).</title>
        <authorList>
            <person name="Mavromatis K."/>
            <person name="Sikorski J."/>
            <person name="Pabst E."/>
            <person name="Teshima H."/>
            <person name="Lapidus A."/>
            <person name="Lucas S."/>
            <person name="Nolan M."/>
            <person name="Glavina Del Rio T."/>
            <person name="Cheng J.F."/>
            <person name="Bruce D."/>
            <person name="Goodwin L."/>
            <person name="Pitluck S."/>
            <person name="Liolios K."/>
            <person name="Ivanova N."/>
            <person name="Mikhailova N."/>
            <person name="Pati A."/>
            <person name="Chen A."/>
            <person name="Palaniappan K."/>
            <person name="Land M."/>
            <person name="Hauser L."/>
            <person name="Chang Y.J."/>
            <person name="Jeffries C.D."/>
            <person name="Rohde M."/>
            <person name="Spring S."/>
            <person name="Goker M."/>
            <person name="Wirth R."/>
            <person name="Woyke T."/>
            <person name="Bristow J."/>
            <person name="Eisen J.A."/>
            <person name="Markowitz V."/>
            <person name="Hugenholtz P."/>
            <person name="Klenk H.P."/>
            <person name="Kyrpides N.C."/>
        </authorList>
    </citation>
    <scope>NUCLEOTIDE SEQUENCE [LARGE SCALE GENOMIC DNA]</scope>
    <source>
        <strain evidence="4">DSM 14429 / JCM 11212 / NBRC 100878 / IC-017</strain>
    </source>
</reference>
<dbReference type="Pfam" id="PF00581">
    <property type="entry name" value="Rhodanese"/>
    <property type="match status" value="2"/>
</dbReference>
<sequence length="305" mass="34908">MYVKNALIIHTYKSYYHRIFVESLTEVEDILSYLNRGFASFISSPYIVVEIDENPGAGYLSWHIPGSTLLRLYGDLLRDVGIIRDYEALIMDLAVKGITRDRHIVLLDEIDNRHAALAYMVLKALGFKHISLLNGGKVNWLIHKGPLCTCNGHVYSSNFNQRDWLNVVVNLKDYFVNFDQVYELVTNGNIGGDTLLIDVRSPCEYMGSDVDIWGHIPGAINMPWNLFLEPRTNRFRDRDEIVKVVDRYGLSQNDNIILYCRTGGRSALVWFALTELLGFSKVRVYLGSWLDWISRGAPIKRGEEP</sequence>
<dbReference type="EMBL" id="CP002100">
    <property type="protein sequence ID" value="ADN50747.1"/>
    <property type="molecule type" value="Genomic_DNA"/>
</dbReference>
<dbReference type="PANTHER" id="PTHR43855:SF1">
    <property type="entry name" value="THIOSULFATE SULFURTRANSFERASE"/>
    <property type="match status" value="1"/>
</dbReference>
<evidence type="ECO:0000313" key="3">
    <source>
        <dbReference type="EMBL" id="ADN50747.1"/>
    </source>
</evidence>
<dbReference type="SMART" id="SM00450">
    <property type="entry name" value="RHOD"/>
    <property type="match status" value="2"/>
</dbReference>
<dbReference type="PROSITE" id="PS50206">
    <property type="entry name" value="RHODANESE_3"/>
    <property type="match status" value="2"/>
</dbReference>
<keyword evidence="1" id="KW-0677">Repeat</keyword>
<dbReference type="AlphaFoldDB" id="E1QSF4"/>
<proteinExistence type="predicted"/>
<dbReference type="CDD" id="cd01449">
    <property type="entry name" value="TST_Repeat_2"/>
    <property type="match status" value="1"/>
</dbReference>
<evidence type="ECO:0000313" key="4">
    <source>
        <dbReference type="Proteomes" id="UP000006681"/>
    </source>
</evidence>
<dbReference type="PANTHER" id="PTHR43855">
    <property type="entry name" value="THIOSULFATE SULFURTRANSFERASE"/>
    <property type="match status" value="1"/>
</dbReference>
<feature type="domain" description="Rhodanese" evidence="2">
    <location>
        <begin position="190"/>
        <end position="301"/>
    </location>
</feature>
<gene>
    <name evidence="3" type="ordered locus">Vdis_1361</name>
</gene>
<evidence type="ECO:0000256" key="1">
    <source>
        <dbReference type="ARBA" id="ARBA00022737"/>
    </source>
</evidence>
<reference evidence="4" key="2">
    <citation type="journal article" date="2010" name="Stand. Genomic Sci.">
        <title>Complete genome sequence of Vulcanisaeta distributa type strain (IC-017T).</title>
        <authorList>
            <person name="Mavromatis K."/>
            <person name="Sikorski J."/>
            <person name="Pabst E."/>
            <person name="Teshima H."/>
            <person name="Lapidus A."/>
            <person name="Lucas S."/>
            <person name="Nolan M."/>
            <person name="Glavina Del Rio T."/>
            <person name="Cheng J."/>
            <person name="Bruce D."/>
            <person name="Goodwin L."/>
            <person name="Pitluck S."/>
            <person name="Liolios K."/>
            <person name="Ivanova N."/>
            <person name="Mikhailova N."/>
            <person name="Pati A."/>
            <person name="Chen A."/>
            <person name="Palaniappan K."/>
            <person name="Land M."/>
            <person name="Hauser L."/>
            <person name="Chang Y."/>
            <person name="Jeffries C."/>
            <person name="Rohde M."/>
            <person name="Spring S."/>
            <person name="Goker M."/>
            <person name="Wirth R."/>
            <person name="Woyke T."/>
            <person name="Bristow J."/>
            <person name="Eisen J."/>
            <person name="Markowitz V."/>
            <person name="Hugenholtz P."/>
            <person name="Klenk H."/>
            <person name="Kyrpides N."/>
        </authorList>
    </citation>
    <scope>NUCLEOTIDE SEQUENCE [LARGE SCALE GENOMIC DNA]</scope>
    <source>
        <strain evidence="4">DSM 14429 / JCM 11212 / NBRC 100878 / IC-017</strain>
    </source>
</reference>
<dbReference type="HOGENOM" id="CLU_031618_1_3_2"/>
<dbReference type="STRING" id="572478.Vdis_1361"/>
<dbReference type="Gene3D" id="3.40.250.10">
    <property type="entry name" value="Rhodanese-like domain"/>
    <property type="match status" value="2"/>
</dbReference>
<accession>E1QSF4</accession>